<sequence>MKPNLLHCNESPGPTPTVEHESWPGRFREGPAATHWNATGDHQVPVVNVNFDDTIHDMQDTAGLESDKLGKAKARARPRRKSAKLGQQ</sequence>
<evidence type="ECO:0000313" key="3">
    <source>
        <dbReference type="EMBL" id="CAA3030360.1"/>
    </source>
</evidence>
<dbReference type="AlphaFoldDB" id="A0A8S0PF45"/>
<organism evidence="2 4">
    <name type="scientific">Olea europaea subsp. europaea</name>
    <dbReference type="NCBI Taxonomy" id="158383"/>
    <lineage>
        <taxon>Eukaryota</taxon>
        <taxon>Viridiplantae</taxon>
        <taxon>Streptophyta</taxon>
        <taxon>Embryophyta</taxon>
        <taxon>Tracheophyta</taxon>
        <taxon>Spermatophyta</taxon>
        <taxon>Magnoliopsida</taxon>
        <taxon>eudicotyledons</taxon>
        <taxon>Gunneridae</taxon>
        <taxon>Pentapetalae</taxon>
        <taxon>asterids</taxon>
        <taxon>lamiids</taxon>
        <taxon>Lamiales</taxon>
        <taxon>Oleaceae</taxon>
        <taxon>Oleeae</taxon>
        <taxon>Olea</taxon>
    </lineage>
</organism>
<protein>
    <submittedName>
        <fullName evidence="2">Uncharacterized protein</fullName>
    </submittedName>
</protein>
<feature type="region of interest" description="Disordered" evidence="1">
    <location>
        <begin position="1"/>
        <end position="22"/>
    </location>
</feature>
<comment type="caution">
    <text evidence="2">The sequence shown here is derived from an EMBL/GenBank/DDBJ whole genome shotgun (WGS) entry which is preliminary data.</text>
</comment>
<gene>
    <name evidence="2" type="ORF">OLEA9_A008689</name>
    <name evidence="3" type="ORF">OLEA9_A045388</name>
</gene>
<evidence type="ECO:0000313" key="2">
    <source>
        <dbReference type="EMBL" id="CAA2946317.1"/>
    </source>
</evidence>
<dbReference type="Gramene" id="OE9A045388T1">
    <property type="protein sequence ID" value="OE9A045388C1"/>
    <property type="gene ID" value="OE9A045388"/>
</dbReference>
<evidence type="ECO:0000256" key="1">
    <source>
        <dbReference type="SAM" id="MobiDB-lite"/>
    </source>
</evidence>
<reference evidence="2 4" key="1">
    <citation type="submission" date="2019-12" db="EMBL/GenBank/DDBJ databases">
        <authorList>
            <person name="Alioto T."/>
            <person name="Alioto T."/>
            <person name="Gomez Garrido J."/>
        </authorList>
    </citation>
    <scope>NUCLEOTIDE SEQUENCE [LARGE SCALE GENOMIC DNA]</scope>
</reference>
<dbReference type="EMBL" id="CACTIH010009366">
    <property type="protein sequence ID" value="CAA3030360.1"/>
    <property type="molecule type" value="Genomic_DNA"/>
</dbReference>
<name>A0A8S0PF45_OLEEU</name>
<proteinExistence type="predicted"/>
<feature type="region of interest" description="Disordered" evidence="1">
    <location>
        <begin position="60"/>
        <end position="88"/>
    </location>
</feature>
<dbReference type="Gramene" id="OE9A008689T1">
    <property type="protein sequence ID" value="OE9A008689C1"/>
    <property type="gene ID" value="OE9A008689"/>
</dbReference>
<feature type="compositionally biased region" description="Basic and acidic residues" evidence="1">
    <location>
        <begin position="60"/>
        <end position="70"/>
    </location>
</feature>
<evidence type="ECO:0000313" key="4">
    <source>
        <dbReference type="Proteomes" id="UP000594638"/>
    </source>
</evidence>
<dbReference type="Proteomes" id="UP000594638">
    <property type="component" value="Unassembled WGS sequence"/>
</dbReference>
<feature type="compositionally biased region" description="Basic residues" evidence="1">
    <location>
        <begin position="71"/>
        <end position="88"/>
    </location>
</feature>
<dbReference type="EMBL" id="CACTIH010000063">
    <property type="protein sequence ID" value="CAA2946317.1"/>
    <property type="molecule type" value="Genomic_DNA"/>
</dbReference>
<accession>A0A8S0PF45</accession>
<keyword evidence="4" id="KW-1185">Reference proteome</keyword>